<keyword evidence="1" id="KW-1133">Transmembrane helix</keyword>
<sequence>MVSYSMEIAGHLPGYDNLELKQLVLKGCGIASSLACLPLVGLSLTRSNMALFESEERVTVLLYSWRTKLLIYLFHQGEIMGLLNLIPFAFCFRPFGIFALVGAVIVLWIAAALHWRPEGSEGPCGLFVLSFGLLMNHYGNPSSQIFRRVVFVAKPVILIAALAGTVFQSWRHPGIRAAVVDTETWAAIVLLGLGPLGTLVHLIAGMLLWRLGHFSLEGDGPVRSHAW</sequence>
<organism evidence="2">
    <name type="scientific">Zooxanthella nutricula</name>
    <dbReference type="NCBI Taxonomy" id="1333877"/>
    <lineage>
        <taxon>Eukaryota</taxon>
        <taxon>Sar</taxon>
        <taxon>Alveolata</taxon>
        <taxon>Dinophyceae</taxon>
        <taxon>Peridiniales</taxon>
        <taxon>Peridiniales incertae sedis</taxon>
        <taxon>Zooxanthella</taxon>
    </lineage>
</organism>
<gene>
    <name evidence="2" type="ORF">BRAN1462_LOCUS30855</name>
</gene>
<feature type="transmembrane region" description="Helical" evidence="1">
    <location>
        <begin position="96"/>
        <end position="115"/>
    </location>
</feature>
<protein>
    <submittedName>
        <fullName evidence="2">Uncharacterized protein</fullName>
    </submittedName>
</protein>
<evidence type="ECO:0000256" key="1">
    <source>
        <dbReference type="SAM" id="Phobius"/>
    </source>
</evidence>
<keyword evidence="1" id="KW-0812">Transmembrane</keyword>
<feature type="transmembrane region" description="Helical" evidence="1">
    <location>
        <begin position="145"/>
        <end position="167"/>
    </location>
</feature>
<evidence type="ECO:0000313" key="2">
    <source>
        <dbReference type="EMBL" id="CAD9579202.1"/>
    </source>
</evidence>
<dbReference type="AlphaFoldDB" id="A0A7S2P5K5"/>
<keyword evidence="1" id="KW-0472">Membrane</keyword>
<dbReference type="EMBL" id="HBGW01048416">
    <property type="protein sequence ID" value="CAD9579202.1"/>
    <property type="molecule type" value="Transcribed_RNA"/>
</dbReference>
<feature type="transmembrane region" description="Helical" evidence="1">
    <location>
        <begin position="188"/>
        <end position="209"/>
    </location>
</feature>
<name>A0A7S2P5K5_9DINO</name>
<proteinExistence type="predicted"/>
<accession>A0A7S2P5K5</accession>
<reference evidence="2" key="1">
    <citation type="submission" date="2021-01" db="EMBL/GenBank/DDBJ databases">
        <authorList>
            <person name="Corre E."/>
            <person name="Pelletier E."/>
            <person name="Niang G."/>
            <person name="Scheremetjew M."/>
            <person name="Finn R."/>
            <person name="Kale V."/>
            <person name="Holt S."/>
            <person name="Cochrane G."/>
            <person name="Meng A."/>
            <person name="Brown T."/>
            <person name="Cohen L."/>
        </authorList>
    </citation>
    <scope>NUCLEOTIDE SEQUENCE</scope>
    <source>
        <strain evidence="2">RCC3387</strain>
    </source>
</reference>